<dbReference type="HOGENOM" id="CLU_2368144_0_0_4"/>
<organism evidence="1 2">
    <name type="scientific">Cupriavidus taiwanensis (strain DSM 17343 / BCRC 17206 / CCUG 44338 / CIP 107171 / LMG 19424 / R1)</name>
    <name type="common">Ralstonia taiwanensis (strain LMG 19424)</name>
    <dbReference type="NCBI Taxonomy" id="977880"/>
    <lineage>
        <taxon>Bacteria</taxon>
        <taxon>Pseudomonadati</taxon>
        <taxon>Pseudomonadota</taxon>
        <taxon>Betaproteobacteria</taxon>
        <taxon>Burkholderiales</taxon>
        <taxon>Burkholderiaceae</taxon>
        <taxon>Cupriavidus</taxon>
    </lineage>
</organism>
<name>B3RBI6_CUPTR</name>
<keyword evidence="2" id="KW-1185">Reference proteome</keyword>
<protein>
    <submittedName>
        <fullName evidence="1">Uncharacterized protein</fullName>
    </submittedName>
</protein>
<proteinExistence type="predicted"/>
<gene>
    <name evidence="1" type="ordered locus">RALTA_B1668</name>
</gene>
<accession>B3RBI6</accession>
<dbReference type="AlphaFoldDB" id="B3RBI6"/>
<reference evidence="1 2" key="1">
    <citation type="journal article" date="2008" name="Genome Res.">
        <title>Genome sequence of the beta-rhizobium Cupriavidus taiwanensis and comparative genomics of rhizobia.</title>
        <authorList>
            <person name="Amadou C."/>
            <person name="Pascal G."/>
            <person name="Mangenot S."/>
            <person name="Glew M."/>
            <person name="Bontemps C."/>
            <person name="Capela D."/>
            <person name="Carrere S."/>
            <person name="Cruveiller S."/>
            <person name="Dossat C."/>
            <person name="Lajus A."/>
            <person name="Marchetti M."/>
            <person name="Poinsot V."/>
            <person name="Rouy Z."/>
            <person name="Servin B."/>
            <person name="Saad M."/>
            <person name="Schenowitz C."/>
            <person name="Barbe V."/>
            <person name="Batut J."/>
            <person name="Medigue C."/>
            <person name="Masson-Boivin C."/>
        </authorList>
    </citation>
    <scope>NUCLEOTIDE SEQUENCE [LARGE SCALE GENOMIC DNA]</scope>
    <source>
        <strain evidence="2">DSM 17343 / BCRC 17206 / CCUG 44338 / CIP 107171 / LMG 19424 / R1</strain>
    </source>
</reference>
<dbReference type="EMBL" id="CU633750">
    <property type="protein sequence ID" value="CAQ72261.1"/>
    <property type="molecule type" value="Genomic_DNA"/>
</dbReference>
<sequence>MAGTGTVTTWSNIRLLHGKAIGMMRWIPTKRQAALGSGRVPAACNGLPGVVQTLCGLVGAVRGGLERCHELFMEGVPVVAHPTHRGVLFPPPRGL</sequence>
<dbReference type="Proteomes" id="UP000001692">
    <property type="component" value="Chromosome 2"/>
</dbReference>
<dbReference type="KEGG" id="cti:RALTA_B1668"/>
<evidence type="ECO:0000313" key="2">
    <source>
        <dbReference type="Proteomes" id="UP000001692"/>
    </source>
</evidence>
<evidence type="ECO:0000313" key="1">
    <source>
        <dbReference type="EMBL" id="CAQ72261.1"/>
    </source>
</evidence>